<organism evidence="1 2">
    <name type="scientific">Yarrowia lipolytica</name>
    <name type="common">Candida lipolytica</name>
    <dbReference type="NCBI Taxonomy" id="4952"/>
    <lineage>
        <taxon>Eukaryota</taxon>
        <taxon>Fungi</taxon>
        <taxon>Dikarya</taxon>
        <taxon>Ascomycota</taxon>
        <taxon>Saccharomycotina</taxon>
        <taxon>Dipodascomycetes</taxon>
        <taxon>Dipodascales</taxon>
        <taxon>Dipodascales incertae sedis</taxon>
        <taxon>Yarrowia</taxon>
    </lineage>
</organism>
<dbReference type="AlphaFoldDB" id="A0A371C601"/>
<proteinExistence type="predicted"/>
<gene>
    <name evidence="1" type="ORF">B0I71DRAFT_132105</name>
</gene>
<reference evidence="1 2" key="1">
    <citation type="submission" date="2018-07" db="EMBL/GenBank/DDBJ databases">
        <title>Draft Genome Assemblies for Five Robust Yarrowia lipolytica Strains Exhibiting High Lipid Production and Pentose Sugar Utilization and Sugar Alcohol Secretion from Undetoxified Lignocellulosic Biomass Hydrolysates.</title>
        <authorList>
            <consortium name="DOE Joint Genome Institute"/>
            <person name="Walker C."/>
            <person name="Ryu S."/>
            <person name="Na H."/>
            <person name="Zane M."/>
            <person name="LaButti K."/>
            <person name="Lipzen A."/>
            <person name="Haridas S."/>
            <person name="Barry K."/>
            <person name="Grigoriev I.V."/>
            <person name="Quarterman J."/>
            <person name="Slininger P."/>
            <person name="Dien B."/>
            <person name="Trinh C.T."/>
        </authorList>
    </citation>
    <scope>NUCLEOTIDE SEQUENCE [LARGE SCALE GENOMIC DNA]</scope>
    <source>
        <strain evidence="1 2">YB392</strain>
    </source>
</reference>
<dbReference type="VEuPathDB" id="FungiDB:YALI0_E29029g"/>
<sequence length="264" mass="29827">MTEDEIAVDYLSEILLLMALFNCKKDESLSDKKAKKVVDNMKPTLDCVEMCMSFIELPKTAGEAMSHAYMQRLFAVRLLMAVFAASDLGIPPPNSSAVTEVEREKMTMPEIKHPSLERNMPNPIYESLKNTTLLLLTSFLRRERLDNHRQAVGLAAFILHFLTLQAYHSVDDPSSLQSVRHIFSFLSYNLPEAAMNTVKKQLQLLQTAHIVEEADLSEYLATTTPIFYQSVRSFATLSCNSLPKSFLQSNLGPVMSRFADRNIQ</sequence>
<dbReference type="VEuPathDB" id="FungiDB:YALI1_E34319g"/>
<dbReference type="Proteomes" id="UP000256601">
    <property type="component" value="Unassembled WGS sequence"/>
</dbReference>
<protein>
    <submittedName>
        <fullName evidence="1">Uncharacterized protein</fullName>
    </submittedName>
</protein>
<evidence type="ECO:0000313" key="2">
    <source>
        <dbReference type="Proteomes" id="UP000256601"/>
    </source>
</evidence>
<dbReference type="EMBL" id="KZ858995">
    <property type="protein sequence ID" value="RDW25738.1"/>
    <property type="molecule type" value="Genomic_DNA"/>
</dbReference>
<name>A0A371C601_YARLL</name>
<accession>A0A371C601</accession>
<evidence type="ECO:0000313" key="1">
    <source>
        <dbReference type="EMBL" id="RDW25738.1"/>
    </source>
</evidence>